<keyword evidence="5" id="KW-0833">Ubl conjugation pathway</keyword>
<evidence type="ECO:0000256" key="8">
    <source>
        <dbReference type="ARBA" id="ARBA00023015"/>
    </source>
</evidence>
<keyword evidence="8" id="KW-0805">Transcription regulation</keyword>
<dbReference type="PRINTS" id="PR01233">
    <property type="entry name" value="JOSEPHIN"/>
</dbReference>
<dbReference type="InterPro" id="IPR033865">
    <property type="entry name" value="Ataxin-3"/>
</dbReference>
<proteinExistence type="predicted"/>
<dbReference type="SMART" id="SM01246">
    <property type="entry name" value="Josephin"/>
    <property type="match status" value="1"/>
</dbReference>
<evidence type="ECO:0000256" key="9">
    <source>
        <dbReference type="ARBA" id="ARBA00023163"/>
    </source>
</evidence>
<dbReference type="PANTHER" id="PTHR14159:SF0">
    <property type="entry name" value="ATAXIN-3-RELATED"/>
    <property type="match status" value="1"/>
</dbReference>
<evidence type="ECO:0000256" key="12">
    <source>
        <dbReference type="SAM" id="MobiDB-lite"/>
    </source>
</evidence>
<sequence>MAQKGKSQLDKAKTKIFFEKQDGALCGQHCLNNALQSSLFSAVDLSEIARQLDEKERQTMAERGTDTKEYREFIANPSSNFDDSGYFSVQVLAEALGNMNLELVSFESDDSRSVKARNAPLEERLFVCHMEDHWFSMRKFGQQWVNLNSTLTGPELLTETYFKMLLSTLQTEGGRLFIVFGELPFSDADEAFTNLRRTDDGHYVDEGVGHRLGSDQLDEATAMERGLRLSMAKTPAESVRAQRAAFLSRFVAPASGNASSPTSENEADKNAKT</sequence>
<evidence type="ECO:0000256" key="3">
    <source>
        <dbReference type="ARBA" id="ARBA00012759"/>
    </source>
</evidence>
<dbReference type="PROSITE" id="PS50957">
    <property type="entry name" value="JOSEPHIN"/>
    <property type="match status" value="1"/>
</dbReference>
<evidence type="ECO:0000256" key="10">
    <source>
        <dbReference type="ARBA" id="ARBA00023242"/>
    </source>
</evidence>
<comment type="caution">
    <text evidence="14">The sequence shown here is derived from an EMBL/GenBank/DDBJ whole genome shotgun (WGS) entry which is preliminary data.</text>
</comment>
<dbReference type="Gene3D" id="1.10.287.10">
    <property type="entry name" value="S15/NS1, RNA-binding"/>
    <property type="match status" value="1"/>
</dbReference>
<dbReference type="Pfam" id="PF02099">
    <property type="entry name" value="Josephin"/>
    <property type="match status" value="1"/>
</dbReference>
<accession>A0ABP1RSC0</accession>
<dbReference type="InterPro" id="IPR006155">
    <property type="entry name" value="Josephin"/>
</dbReference>
<dbReference type="Gene3D" id="3.90.70.40">
    <property type="match status" value="1"/>
</dbReference>
<keyword evidence="15" id="KW-1185">Reference proteome</keyword>
<name>A0ABP1RSC0_9HEXA</name>
<evidence type="ECO:0000256" key="5">
    <source>
        <dbReference type="ARBA" id="ARBA00022786"/>
    </source>
</evidence>
<evidence type="ECO:0000256" key="11">
    <source>
        <dbReference type="PROSITE-ProRule" id="PRU00331"/>
    </source>
</evidence>
<keyword evidence="4" id="KW-0645">Protease</keyword>
<evidence type="ECO:0000256" key="7">
    <source>
        <dbReference type="ARBA" id="ARBA00022807"/>
    </source>
</evidence>
<reference evidence="14 15" key="1">
    <citation type="submission" date="2024-08" db="EMBL/GenBank/DDBJ databases">
        <authorList>
            <person name="Cucini C."/>
            <person name="Frati F."/>
        </authorList>
    </citation>
    <scope>NUCLEOTIDE SEQUENCE [LARGE SCALE GENOMIC DNA]</scope>
</reference>
<protein>
    <recommendedName>
        <fullName evidence="3">ubiquitinyl hydrolase 1</fullName>
        <ecNumber evidence="3">3.4.19.12</ecNumber>
    </recommendedName>
</protein>
<keyword evidence="7" id="KW-0788">Thiol protease</keyword>
<evidence type="ECO:0000313" key="14">
    <source>
        <dbReference type="EMBL" id="CAL8134610.1"/>
    </source>
</evidence>
<evidence type="ECO:0000256" key="6">
    <source>
        <dbReference type="ARBA" id="ARBA00022801"/>
    </source>
</evidence>
<dbReference type="EC" id="3.4.19.12" evidence="3"/>
<keyword evidence="10" id="KW-0539">Nucleus</keyword>
<gene>
    <name evidence="14" type="ORF">ODALV1_LOCUS25602</name>
</gene>
<evidence type="ECO:0000256" key="1">
    <source>
        <dbReference type="ARBA" id="ARBA00000707"/>
    </source>
</evidence>
<evidence type="ECO:0000259" key="13">
    <source>
        <dbReference type="PROSITE" id="PS50957"/>
    </source>
</evidence>
<feature type="domain" description="Josephin" evidence="13">
    <location>
        <begin position="13"/>
        <end position="194"/>
    </location>
</feature>
<keyword evidence="9" id="KW-0804">Transcription</keyword>
<dbReference type="Proteomes" id="UP001642540">
    <property type="component" value="Unassembled WGS sequence"/>
</dbReference>
<feature type="active site" evidence="11">
    <location>
        <position position="26"/>
    </location>
</feature>
<feature type="active site" evidence="11">
    <location>
        <position position="133"/>
    </location>
</feature>
<comment type="subcellular location">
    <subcellularLocation>
        <location evidence="2">Nucleus</location>
    </subcellularLocation>
</comment>
<keyword evidence="6 11" id="KW-0378">Hydrolase</keyword>
<feature type="region of interest" description="Disordered" evidence="12">
    <location>
        <begin position="253"/>
        <end position="273"/>
    </location>
</feature>
<evidence type="ECO:0000256" key="4">
    <source>
        <dbReference type="ARBA" id="ARBA00022670"/>
    </source>
</evidence>
<dbReference type="EMBL" id="CAXLJM020000105">
    <property type="protein sequence ID" value="CAL8134610.1"/>
    <property type="molecule type" value="Genomic_DNA"/>
</dbReference>
<organism evidence="14 15">
    <name type="scientific">Orchesella dallaii</name>
    <dbReference type="NCBI Taxonomy" id="48710"/>
    <lineage>
        <taxon>Eukaryota</taxon>
        <taxon>Metazoa</taxon>
        <taxon>Ecdysozoa</taxon>
        <taxon>Arthropoda</taxon>
        <taxon>Hexapoda</taxon>
        <taxon>Collembola</taxon>
        <taxon>Entomobryomorpha</taxon>
        <taxon>Entomobryoidea</taxon>
        <taxon>Orchesellidae</taxon>
        <taxon>Orchesellinae</taxon>
        <taxon>Orchesella</taxon>
    </lineage>
</organism>
<dbReference type="PANTHER" id="PTHR14159">
    <property type="entry name" value="ATAXIN-3-RELATED"/>
    <property type="match status" value="1"/>
</dbReference>
<evidence type="ECO:0000256" key="2">
    <source>
        <dbReference type="ARBA" id="ARBA00004123"/>
    </source>
</evidence>
<feature type="active site" evidence="11">
    <location>
        <position position="148"/>
    </location>
</feature>
<evidence type="ECO:0000313" key="15">
    <source>
        <dbReference type="Proteomes" id="UP001642540"/>
    </source>
</evidence>
<comment type="catalytic activity">
    <reaction evidence="1">
        <text>Thiol-dependent hydrolysis of ester, thioester, amide, peptide and isopeptide bonds formed by the C-terminal Gly of ubiquitin (a 76-residue protein attached to proteins as an intracellular targeting signal).</text>
        <dbReference type="EC" id="3.4.19.12"/>
    </reaction>
</comment>